<sequence length="116" mass="12708">MAHSSWLLWLFLCCVAGQATPGEQREPVGEALGYGRTRPRPNLQDQAVALGQRAVLWLVSIVGLYGLTSLLDDFPDKQKNEVRAQQAGLAQSHPASIIGMSRGPIRDLAPLWCAHY</sequence>
<protein>
    <submittedName>
        <fullName evidence="2">Zinc finger protein 532</fullName>
    </submittedName>
</protein>
<evidence type="ECO:0000256" key="1">
    <source>
        <dbReference type="SAM" id="SignalP"/>
    </source>
</evidence>
<evidence type="ECO:0000313" key="3">
    <source>
        <dbReference type="Proteomes" id="UP000297703"/>
    </source>
</evidence>
<proteinExistence type="predicted"/>
<feature type="signal peptide" evidence="1">
    <location>
        <begin position="1"/>
        <end position="19"/>
    </location>
</feature>
<keyword evidence="3" id="KW-1185">Reference proteome</keyword>
<feature type="chain" id="PRO_5020025552" evidence="1">
    <location>
        <begin position="20"/>
        <end position="116"/>
    </location>
</feature>
<reference evidence="2 3" key="1">
    <citation type="submission" date="2019-04" db="EMBL/GenBank/DDBJ databases">
        <title>Draft genome of the big-headed turtle Platysternon megacephalum.</title>
        <authorList>
            <person name="Gong S."/>
        </authorList>
    </citation>
    <scope>NUCLEOTIDE SEQUENCE [LARGE SCALE GENOMIC DNA]</scope>
    <source>
        <strain evidence="2">DO16091913</strain>
        <tissue evidence="2">Muscle</tissue>
    </source>
</reference>
<organism evidence="2 3">
    <name type="scientific">Platysternon megacephalum</name>
    <name type="common">big-headed turtle</name>
    <dbReference type="NCBI Taxonomy" id="55544"/>
    <lineage>
        <taxon>Eukaryota</taxon>
        <taxon>Metazoa</taxon>
        <taxon>Chordata</taxon>
        <taxon>Craniata</taxon>
        <taxon>Vertebrata</taxon>
        <taxon>Euteleostomi</taxon>
        <taxon>Archelosauria</taxon>
        <taxon>Testudinata</taxon>
        <taxon>Testudines</taxon>
        <taxon>Cryptodira</taxon>
        <taxon>Durocryptodira</taxon>
        <taxon>Testudinoidea</taxon>
        <taxon>Platysternidae</taxon>
        <taxon>Platysternon</taxon>
    </lineage>
</organism>
<accession>A0A4D9EL67</accession>
<name>A0A4D9EL67_9SAUR</name>
<evidence type="ECO:0000313" key="2">
    <source>
        <dbReference type="EMBL" id="TFK12131.1"/>
    </source>
</evidence>
<dbReference type="EMBL" id="QXTE01000025">
    <property type="protein sequence ID" value="TFK12131.1"/>
    <property type="molecule type" value="Genomic_DNA"/>
</dbReference>
<gene>
    <name evidence="2" type="ORF">DR999_PMT04576</name>
</gene>
<keyword evidence="1" id="KW-0732">Signal</keyword>
<dbReference type="AlphaFoldDB" id="A0A4D9EL67"/>
<dbReference type="Proteomes" id="UP000297703">
    <property type="component" value="Unassembled WGS sequence"/>
</dbReference>
<reference evidence="2 3" key="2">
    <citation type="submission" date="2019-04" db="EMBL/GenBank/DDBJ databases">
        <title>The genome sequence of big-headed turtle.</title>
        <authorList>
            <person name="Gong S."/>
        </authorList>
    </citation>
    <scope>NUCLEOTIDE SEQUENCE [LARGE SCALE GENOMIC DNA]</scope>
    <source>
        <strain evidence="2">DO16091913</strain>
        <tissue evidence="2">Muscle</tissue>
    </source>
</reference>
<comment type="caution">
    <text evidence="2">The sequence shown here is derived from an EMBL/GenBank/DDBJ whole genome shotgun (WGS) entry which is preliminary data.</text>
</comment>